<dbReference type="GO" id="GO:0008360">
    <property type="term" value="P:regulation of cell shape"/>
    <property type="evidence" value="ECO:0007669"/>
    <property type="project" value="UniProtKB-KW"/>
</dbReference>
<dbReference type="EMBL" id="DVNH01000025">
    <property type="protein sequence ID" value="HIU51741.1"/>
    <property type="molecule type" value="Genomic_DNA"/>
</dbReference>
<keyword evidence="9 14" id="KW-0133">Cell shape</keyword>
<dbReference type="SUPFAM" id="SSF53244">
    <property type="entry name" value="MurD-like peptide ligases, peptide-binding domain"/>
    <property type="match status" value="1"/>
</dbReference>
<name>A0A9D1S9C1_9FIRM</name>
<evidence type="ECO:0000256" key="1">
    <source>
        <dbReference type="ARBA" id="ARBA00004496"/>
    </source>
</evidence>
<dbReference type="EC" id="6.3.2.8" evidence="3 14"/>
<dbReference type="GO" id="GO:0008763">
    <property type="term" value="F:UDP-N-acetylmuramate-L-alanine ligase activity"/>
    <property type="evidence" value="ECO:0007669"/>
    <property type="project" value="UniProtKB-UniRule"/>
</dbReference>
<keyword evidence="12 14" id="KW-0961">Cell wall biogenesis/degradation</keyword>
<sequence length="461" mass="51810">MPNLDLIKQYKRVHMIGIGGISMSGIAEILHHLGIVVTGSDISESEVTDKLIKNNIKVTIGHNLSDVAASDVVIFSAAIHEEDPELQEAHKLHIPTIERCDFLGLLTKAFAETIGISGTHGKTTTTSLVSLCFIEAGLDPNIQVGALLKEIDGNYRIGDSEYFIIEACEYVESFLKFFPKTEIILNIDNDHLDYFKTFDHIKEAFIKYVKLLPENGLLVVNGDDTNCLDLPKYTKAKSLTYGITNKHTDFFAVNIVFDKNGFPEFDVYSKDSFYERIKLSVPGMHNVLNSLACIALCNEYGIDKKYIKSALQKFTGAHRRFEYVGKVNQASIFDDYGHHPTEIVATAKALMNKTYHHSWVIFQPHTYSRTKELLDDFAKALLNFDHIIITDIYAARETNHYNISSLDLVKRIQSLGKEAIYLPDFEDIVRFVTKEVKEDDIILTLGAGTVTKIGPMMANSK</sequence>
<evidence type="ECO:0000256" key="12">
    <source>
        <dbReference type="ARBA" id="ARBA00023316"/>
    </source>
</evidence>
<reference evidence="18" key="1">
    <citation type="submission" date="2020-10" db="EMBL/GenBank/DDBJ databases">
        <authorList>
            <person name="Gilroy R."/>
        </authorList>
    </citation>
    <scope>NUCLEOTIDE SEQUENCE</scope>
    <source>
        <strain evidence="18">CHK195-15760</strain>
    </source>
</reference>
<comment type="similarity">
    <text evidence="14">Belongs to the MurCDEF family.</text>
</comment>
<keyword evidence="6 14" id="KW-0132">Cell division</keyword>
<evidence type="ECO:0000256" key="11">
    <source>
        <dbReference type="ARBA" id="ARBA00023306"/>
    </source>
</evidence>
<dbReference type="Gene3D" id="3.90.190.20">
    <property type="entry name" value="Mur ligase, C-terminal domain"/>
    <property type="match status" value="1"/>
</dbReference>
<feature type="binding site" evidence="14">
    <location>
        <begin position="118"/>
        <end position="124"/>
    </location>
    <ligand>
        <name>ATP</name>
        <dbReference type="ChEBI" id="CHEBI:30616"/>
    </ligand>
</feature>
<dbReference type="InterPro" id="IPR036615">
    <property type="entry name" value="Mur_ligase_C_dom_sf"/>
</dbReference>
<dbReference type="AlphaFoldDB" id="A0A9D1S9C1"/>
<feature type="domain" description="Mur ligase C-terminal" evidence="16">
    <location>
        <begin position="319"/>
        <end position="448"/>
    </location>
</feature>
<comment type="function">
    <text evidence="14">Cell wall formation.</text>
</comment>
<dbReference type="GO" id="GO:0005737">
    <property type="term" value="C:cytoplasm"/>
    <property type="evidence" value="ECO:0007669"/>
    <property type="project" value="UniProtKB-SubCell"/>
</dbReference>
<evidence type="ECO:0000256" key="14">
    <source>
        <dbReference type="HAMAP-Rule" id="MF_00046"/>
    </source>
</evidence>
<evidence type="ECO:0000256" key="6">
    <source>
        <dbReference type="ARBA" id="ARBA00022618"/>
    </source>
</evidence>
<dbReference type="InterPro" id="IPR036565">
    <property type="entry name" value="Mur-like_cat_sf"/>
</dbReference>
<dbReference type="SUPFAM" id="SSF53623">
    <property type="entry name" value="MurD-like peptide ligases, catalytic domain"/>
    <property type="match status" value="1"/>
</dbReference>
<dbReference type="Pfam" id="PF02875">
    <property type="entry name" value="Mur_ligase_C"/>
    <property type="match status" value="1"/>
</dbReference>
<evidence type="ECO:0000256" key="3">
    <source>
        <dbReference type="ARBA" id="ARBA00012211"/>
    </source>
</evidence>
<evidence type="ECO:0000256" key="13">
    <source>
        <dbReference type="ARBA" id="ARBA00047833"/>
    </source>
</evidence>
<dbReference type="Pfam" id="PF01225">
    <property type="entry name" value="Mur_ligase"/>
    <property type="match status" value="1"/>
</dbReference>
<dbReference type="GO" id="GO:0009252">
    <property type="term" value="P:peptidoglycan biosynthetic process"/>
    <property type="evidence" value="ECO:0007669"/>
    <property type="project" value="UniProtKB-UniRule"/>
</dbReference>
<keyword evidence="5 14" id="KW-0436">Ligase</keyword>
<reference evidence="18" key="2">
    <citation type="journal article" date="2021" name="PeerJ">
        <title>Extensive microbial diversity within the chicken gut microbiome revealed by metagenomics and culture.</title>
        <authorList>
            <person name="Gilroy R."/>
            <person name="Ravi A."/>
            <person name="Getino M."/>
            <person name="Pursley I."/>
            <person name="Horton D.L."/>
            <person name="Alikhan N.F."/>
            <person name="Baker D."/>
            <person name="Gharbi K."/>
            <person name="Hall N."/>
            <person name="Watson M."/>
            <person name="Adriaenssens E.M."/>
            <person name="Foster-Nyarko E."/>
            <person name="Jarju S."/>
            <person name="Secka A."/>
            <person name="Antonio M."/>
            <person name="Oren A."/>
            <person name="Chaudhuri R.R."/>
            <person name="La Ragione R."/>
            <person name="Hildebrand F."/>
            <person name="Pallen M.J."/>
        </authorList>
    </citation>
    <scope>NUCLEOTIDE SEQUENCE</scope>
    <source>
        <strain evidence="18">CHK195-15760</strain>
    </source>
</reference>
<dbReference type="Gene3D" id="3.40.1190.10">
    <property type="entry name" value="Mur-like, catalytic domain"/>
    <property type="match status" value="1"/>
</dbReference>
<feature type="domain" description="Mur ligase N-terminal catalytic" evidence="15">
    <location>
        <begin position="13"/>
        <end position="110"/>
    </location>
</feature>
<evidence type="ECO:0000256" key="2">
    <source>
        <dbReference type="ARBA" id="ARBA00004752"/>
    </source>
</evidence>
<dbReference type="HAMAP" id="MF_00046">
    <property type="entry name" value="MurC"/>
    <property type="match status" value="1"/>
</dbReference>
<evidence type="ECO:0000259" key="15">
    <source>
        <dbReference type="Pfam" id="PF01225"/>
    </source>
</evidence>
<dbReference type="SUPFAM" id="SSF51984">
    <property type="entry name" value="MurCD N-terminal domain"/>
    <property type="match status" value="1"/>
</dbReference>
<dbReference type="PANTHER" id="PTHR43445:SF3">
    <property type="entry name" value="UDP-N-ACETYLMURAMATE--L-ALANINE LIGASE"/>
    <property type="match status" value="1"/>
</dbReference>
<evidence type="ECO:0000259" key="16">
    <source>
        <dbReference type="Pfam" id="PF02875"/>
    </source>
</evidence>
<dbReference type="InterPro" id="IPR000713">
    <property type="entry name" value="Mur_ligase_N"/>
</dbReference>
<evidence type="ECO:0000256" key="7">
    <source>
        <dbReference type="ARBA" id="ARBA00022741"/>
    </source>
</evidence>
<evidence type="ECO:0000256" key="9">
    <source>
        <dbReference type="ARBA" id="ARBA00022960"/>
    </source>
</evidence>
<dbReference type="Proteomes" id="UP000824093">
    <property type="component" value="Unassembled WGS sequence"/>
</dbReference>
<dbReference type="InterPro" id="IPR005758">
    <property type="entry name" value="UDP-N-AcMur_Ala_ligase_MurC"/>
</dbReference>
<keyword evidence="10 14" id="KW-0573">Peptidoglycan synthesis</keyword>
<accession>A0A9D1S9C1</accession>
<evidence type="ECO:0000256" key="5">
    <source>
        <dbReference type="ARBA" id="ARBA00022598"/>
    </source>
</evidence>
<dbReference type="NCBIfam" id="TIGR01082">
    <property type="entry name" value="murC"/>
    <property type="match status" value="1"/>
</dbReference>
<keyword evidence="8 14" id="KW-0067">ATP-binding</keyword>
<comment type="pathway">
    <text evidence="2 14">Cell wall biogenesis; peptidoglycan biosynthesis.</text>
</comment>
<comment type="subcellular location">
    <subcellularLocation>
        <location evidence="1 14">Cytoplasm</location>
    </subcellularLocation>
</comment>
<evidence type="ECO:0000313" key="19">
    <source>
        <dbReference type="Proteomes" id="UP000824093"/>
    </source>
</evidence>
<keyword evidence="7 14" id="KW-0547">Nucleotide-binding</keyword>
<evidence type="ECO:0000259" key="17">
    <source>
        <dbReference type="Pfam" id="PF08245"/>
    </source>
</evidence>
<dbReference type="GO" id="GO:0051301">
    <property type="term" value="P:cell division"/>
    <property type="evidence" value="ECO:0007669"/>
    <property type="project" value="UniProtKB-KW"/>
</dbReference>
<evidence type="ECO:0000256" key="10">
    <source>
        <dbReference type="ARBA" id="ARBA00022984"/>
    </source>
</evidence>
<protein>
    <recommendedName>
        <fullName evidence="3 14">UDP-N-acetylmuramate--L-alanine ligase</fullName>
        <ecNumber evidence="3 14">6.3.2.8</ecNumber>
    </recommendedName>
    <alternativeName>
        <fullName evidence="14">UDP-N-acetylmuramoyl-L-alanine synthetase</fullName>
    </alternativeName>
</protein>
<dbReference type="InterPro" id="IPR050061">
    <property type="entry name" value="MurCDEF_pg_biosynth"/>
</dbReference>
<dbReference type="GO" id="GO:0071555">
    <property type="term" value="P:cell wall organization"/>
    <property type="evidence" value="ECO:0007669"/>
    <property type="project" value="UniProtKB-KW"/>
</dbReference>
<dbReference type="InterPro" id="IPR004101">
    <property type="entry name" value="Mur_ligase_C"/>
</dbReference>
<keyword evidence="4 14" id="KW-0963">Cytoplasm</keyword>
<organism evidence="18 19">
    <name type="scientific">Candidatus Merdicola faecigallinarum</name>
    <dbReference type="NCBI Taxonomy" id="2840862"/>
    <lineage>
        <taxon>Bacteria</taxon>
        <taxon>Bacillati</taxon>
        <taxon>Bacillota</taxon>
        <taxon>Clostridia</taxon>
        <taxon>Candidatus Merdicola</taxon>
    </lineage>
</organism>
<feature type="domain" description="Mur ligase central" evidence="17">
    <location>
        <begin position="116"/>
        <end position="296"/>
    </location>
</feature>
<evidence type="ECO:0000256" key="8">
    <source>
        <dbReference type="ARBA" id="ARBA00022840"/>
    </source>
</evidence>
<comment type="caution">
    <text evidence="18">The sequence shown here is derived from an EMBL/GenBank/DDBJ whole genome shotgun (WGS) entry which is preliminary data.</text>
</comment>
<dbReference type="Gene3D" id="3.40.50.720">
    <property type="entry name" value="NAD(P)-binding Rossmann-like Domain"/>
    <property type="match status" value="1"/>
</dbReference>
<evidence type="ECO:0000256" key="4">
    <source>
        <dbReference type="ARBA" id="ARBA00022490"/>
    </source>
</evidence>
<keyword evidence="11 14" id="KW-0131">Cell cycle</keyword>
<gene>
    <name evidence="14 18" type="primary">murC</name>
    <name evidence="18" type="ORF">IAB70_03855</name>
</gene>
<proteinExistence type="inferred from homology"/>
<comment type="catalytic activity">
    <reaction evidence="13 14">
        <text>UDP-N-acetyl-alpha-D-muramate + L-alanine + ATP = UDP-N-acetyl-alpha-D-muramoyl-L-alanine + ADP + phosphate + H(+)</text>
        <dbReference type="Rhea" id="RHEA:23372"/>
        <dbReference type="ChEBI" id="CHEBI:15378"/>
        <dbReference type="ChEBI" id="CHEBI:30616"/>
        <dbReference type="ChEBI" id="CHEBI:43474"/>
        <dbReference type="ChEBI" id="CHEBI:57972"/>
        <dbReference type="ChEBI" id="CHEBI:70757"/>
        <dbReference type="ChEBI" id="CHEBI:83898"/>
        <dbReference type="ChEBI" id="CHEBI:456216"/>
        <dbReference type="EC" id="6.3.2.8"/>
    </reaction>
</comment>
<dbReference type="InterPro" id="IPR013221">
    <property type="entry name" value="Mur_ligase_cen"/>
</dbReference>
<evidence type="ECO:0000313" key="18">
    <source>
        <dbReference type="EMBL" id="HIU51741.1"/>
    </source>
</evidence>
<dbReference type="PANTHER" id="PTHR43445">
    <property type="entry name" value="UDP-N-ACETYLMURAMATE--L-ALANINE LIGASE-RELATED"/>
    <property type="match status" value="1"/>
</dbReference>
<dbReference type="GO" id="GO:0005524">
    <property type="term" value="F:ATP binding"/>
    <property type="evidence" value="ECO:0007669"/>
    <property type="project" value="UniProtKB-UniRule"/>
</dbReference>
<dbReference type="Pfam" id="PF08245">
    <property type="entry name" value="Mur_ligase_M"/>
    <property type="match status" value="1"/>
</dbReference>